<name>A0ACB7RNC2_HYAAI</name>
<keyword evidence="2" id="KW-1185">Reference proteome</keyword>
<dbReference type="Proteomes" id="UP000821845">
    <property type="component" value="Chromosome 8"/>
</dbReference>
<protein>
    <submittedName>
        <fullName evidence="1">Uncharacterized protein</fullName>
    </submittedName>
</protein>
<organism evidence="1 2">
    <name type="scientific">Hyalomma asiaticum</name>
    <name type="common">Tick</name>
    <dbReference type="NCBI Taxonomy" id="266040"/>
    <lineage>
        <taxon>Eukaryota</taxon>
        <taxon>Metazoa</taxon>
        <taxon>Ecdysozoa</taxon>
        <taxon>Arthropoda</taxon>
        <taxon>Chelicerata</taxon>
        <taxon>Arachnida</taxon>
        <taxon>Acari</taxon>
        <taxon>Parasitiformes</taxon>
        <taxon>Ixodida</taxon>
        <taxon>Ixodoidea</taxon>
        <taxon>Ixodidae</taxon>
        <taxon>Hyalomminae</taxon>
        <taxon>Hyalomma</taxon>
    </lineage>
</organism>
<evidence type="ECO:0000313" key="2">
    <source>
        <dbReference type="Proteomes" id="UP000821845"/>
    </source>
</evidence>
<comment type="caution">
    <text evidence="1">The sequence shown here is derived from an EMBL/GenBank/DDBJ whole genome shotgun (WGS) entry which is preliminary data.</text>
</comment>
<gene>
    <name evidence="1" type="ORF">HPB50_010222</name>
</gene>
<reference evidence="1" key="1">
    <citation type="submission" date="2020-05" db="EMBL/GenBank/DDBJ databases">
        <title>Large-scale comparative analyses of tick genomes elucidate their genetic diversity and vector capacities.</title>
        <authorList>
            <person name="Jia N."/>
            <person name="Wang J."/>
            <person name="Shi W."/>
            <person name="Du L."/>
            <person name="Sun Y."/>
            <person name="Zhan W."/>
            <person name="Jiang J."/>
            <person name="Wang Q."/>
            <person name="Zhang B."/>
            <person name="Ji P."/>
            <person name="Sakyi L.B."/>
            <person name="Cui X."/>
            <person name="Yuan T."/>
            <person name="Jiang B."/>
            <person name="Yang W."/>
            <person name="Lam T.T.-Y."/>
            <person name="Chang Q."/>
            <person name="Ding S."/>
            <person name="Wang X."/>
            <person name="Zhu J."/>
            <person name="Ruan X."/>
            <person name="Zhao L."/>
            <person name="Wei J."/>
            <person name="Que T."/>
            <person name="Du C."/>
            <person name="Cheng J."/>
            <person name="Dai P."/>
            <person name="Han X."/>
            <person name="Huang E."/>
            <person name="Gao Y."/>
            <person name="Liu J."/>
            <person name="Shao H."/>
            <person name="Ye R."/>
            <person name="Li L."/>
            <person name="Wei W."/>
            <person name="Wang X."/>
            <person name="Wang C."/>
            <person name="Yang T."/>
            <person name="Huo Q."/>
            <person name="Li W."/>
            <person name="Guo W."/>
            <person name="Chen H."/>
            <person name="Zhou L."/>
            <person name="Ni X."/>
            <person name="Tian J."/>
            <person name="Zhou Y."/>
            <person name="Sheng Y."/>
            <person name="Liu T."/>
            <person name="Pan Y."/>
            <person name="Xia L."/>
            <person name="Li J."/>
            <person name="Zhao F."/>
            <person name="Cao W."/>
        </authorList>
    </citation>
    <scope>NUCLEOTIDE SEQUENCE</scope>
    <source>
        <strain evidence="1">Hyas-2018</strain>
    </source>
</reference>
<evidence type="ECO:0000313" key="1">
    <source>
        <dbReference type="EMBL" id="KAH6923995.1"/>
    </source>
</evidence>
<accession>A0ACB7RNC2</accession>
<proteinExistence type="predicted"/>
<dbReference type="EMBL" id="CM023488">
    <property type="protein sequence ID" value="KAH6923995.1"/>
    <property type="molecule type" value="Genomic_DNA"/>
</dbReference>
<sequence length="221" mass="25117">MGVVTRDAIIGHQMTAKIQLRVYDTILKDLKIRVALFTTKGTVVPCIDEFGSCVYDVCRAPKGKVTMWTAKCPVKPGTYWHNLVFQVSPKLKKYIGERFTQKYSFCEHVVMHAWSPLNPHKNLRRERGRHLRTLQTHTFPLPTRLHLFYSDRHSPLCRSRGELRTVSHMIGGCDNSPLTPSKLHVSKVELRESALTSSSLDDQLGLVERAREAARAPGILD</sequence>